<evidence type="ECO:0000256" key="1">
    <source>
        <dbReference type="ARBA" id="ARBA00001946"/>
    </source>
</evidence>
<dbReference type="GO" id="GO:0046872">
    <property type="term" value="F:metal ion binding"/>
    <property type="evidence" value="ECO:0007669"/>
    <property type="project" value="UniProtKB-KW"/>
</dbReference>
<evidence type="ECO:0008006" key="13">
    <source>
        <dbReference type="Google" id="ProtNLM"/>
    </source>
</evidence>
<dbReference type="AlphaFoldDB" id="A0A9W4U2W5"/>
<feature type="domain" description="Fructose-1-6-bisphosphatase class 1 C-terminal" evidence="10">
    <location>
        <begin position="205"/>
        <end position="325"/>
    </location>
</feature>
<evidence type="ECO:0000256" key="3">
    <source>
        <dbReference type="ARBA" id="ARBA00010941"/>
    </source>
</evidence>
<keyword evidence="4" id="KW-0479">Metal-binding</keyword>
<dbReference type="GO" id="GO:0005986">
    <property type="term" value="P:sucrose biosynthetic process"/>
    <property type="evidence" value="ECO:0007669"/>
    <property type="project" value="TreeGrafter"/>
</dbReference>
<dbReference type="InterPro" id="IPR033391">
    <property type="entry name" value="FBPase_N"/>
</dbReference>
<dbReference type="EMBL" id="CAOQHR010000001">
    <property type="protein sequence ID" value="CAI6263716.1"/>
    <property type="molecule type" value="Genomic_DNA"/>
</dbReference>
<gene>
    <name evidence="11" type="ORF">PDIGIT_LOCUS1453</name>
</gene>
<evidence type="ECO:0000313" key="11">
    <source>
        <dbReference type="EMBL" id="CAI6263716.1"/>
    </source>
</evidence>
<evidence type="ECO:0000256" key="4">
    <source>
        <dbReference type="ARBA" id="ARBA00022723"/>
    </source>
</evidence>
<dbReference type="InterPro" id="IPR000146">
    <property type="entry name" value="FBPase_class-1"/>
</dbReference>
<dbReference type="PRINTS" id="PR01958">
    <property type="entry name" value="S17BPHPHTASE"/>
</dbReference>
<evidence type="ECO:0000256" key="6">
    <source>
        <dbReference type="ARBA" id="ARBA00022842"/>
    </source>
</evidence>
<dbReference type="PANTHER" id="PTHR11556">
    <property type="entry name" value="FRUCTOSE-1,6-BISPHOSPHATASE-RELATED"/>
    <property type="match status" value="1"/>
</dbReference>
<dbReference type="Gene3D" id="3.40.190.80">
    <property type="match status" value="1"/>
</dbReference>
<name>A0A9W4U2W5_9PLEO</name>
<dbReference type="PROSITE" id="PS00124">
    <property type="entry name" value="FBPASE"/>
    <property type="match status" value="1"/>
</dbReference>
<sequence>MANEQIPSLESHLHSIIPDGTLPLLRQDVLPKLLHSITDVAKVLRNEATVSQVGTANAFGDDQLNVDVLTEKAIRSAIAQCPSIVTASSEEDPVERSTSPSGSAPPSGNDEVYSLAFDPLDGSSIIAPNWTVGTIIGVWNAPSAVKQHPSKQVAAILGVLGPRTTAVVALRIPGCQPTCFEVAYGSQGDLQVVRPSIRLGDAPFKTRYFAPANLRTAAENPKYMSLINHFIQEAYTLRYAGGLVPDIIHILVKGHGVYVSPVTEKSKAKLRRLYELLPIALIVECAGGLAVEPESGNTILDREVQDTDERGGLICGTKEEVELAVKTLLG</sequence>
<dbReference type="InterPro" id="IPR020548">
    <property type="entry name" value="Fructose_bisphosphatase_AS"/>
</dbReference>
<dbReference type="GO" id="GO:0006002">
    <property type="term" value="P:fructose 6-phosphate metabolic process"/>
    <property type="evidence" value="ECO:0007669"/>
    <property type="project" value="TreeGrafter"/>
</dbReference>
<keyword evidence="7" id="KW-0119">Carbohydrate metabolism</keyword>
<dbReference type="GO" id="GO:0006094">
    <property type="term" value="P:gluconeogenesis"/>
    <property type="evidence" value="ECO:0007669"/>
    <property type="project" value="TreeGrafter"/>
</dbReference>
<dbReference type="Pfam" id="PF18913">
    <property type="entry name" value="FBPase_C"/>
    <property type="match status" value="1"/>
</dbReference>
<dbReference type="OrthoDB" id="3886144at2759"/>
<dbReference type="GO" id="GO:0006000">
    <property type="term" value="P:fructose metabolic process"/>
    <property type="evidence" value="ECO:0007669"/>
    <property type="project" value="TreeGrafter"/>
</dbReference>
<evidence type="ECO:0000259" key="9">
    <source>
        <dbReference type="Pfam" id="PF00316"/>
    </source>
</evidence>
<proteinExistence type="inferred from homology"/>
<evidence type="ECO:0000256" key="8">
    <source>
        <dbReference type="SAM" id="MobiDB-lite"/>
    </source>
</evidence>
<dbReference type="GO" id="GO:0005737">
    <property type="term" value="C:cytoplasm"/>
    <property type="evidence" value="ECO:0007669"/>
    <property type="project" value="TreeGrafter"/>
</dbReference>
<organism evidence="11 12">
    <name type="scientific">Periconia digitata</name>
    <dbReference type="NCBI Taxonomy" id="1303443"/>
    <lineage>
        <taxon>Eukaryota</taxon>
        <taxon>Fungi</taxon>
        <taxon>Dikarya</taxon>
        <taxon>Ascomycota</taxon>
        <taxon>Pezizomycotina</taxon>
        <taxon>Dothideomycetes</taxon>
        <taxon>Pleosporomycetidae</taxon>
        <taxon>Pleosporales</taxon>
        <taxon>Massarineae</taxon>
        <taxon>Periconiaceae</taxon>
        <taxon>Periconia</taxon>
    </lineage>
</organism>
<dbReference type="GO" id="GO:0030388">
    <property type="term" value="P:fructose 1,6-bisphosphate metabolic process"/>
    <property type="evidence" value="ECO:0007669"/>
    <property type="project" value="TreeGrafter"/>
</dbReference>
<dbReference type="PANTHER" id="PTHR11556:SF35">
    <property type="entry name" value="SEDOHEPTULOSE-1,7-BISPHOSPHATASE, CHLOROPLASTIC"/>
    <property type="match status" value="1"/>
</dbReference>
<comment type="cofactor">
    <cofactor evidence="1">
        <name>Mg(2+)</name>
        <dbReference type="ChEBI" id="CHEBI:18420"/>
    </cofactor>
</comment>
<comment type="pathway">
    <text evidence="2">Carbohydrate biosynthesis; Calvin cycle.</text>
</comment>
<keyword evidence="12" id="KW-1185">Reference proteome</keyword>
<keyword evidence="5" id="KW-0378">Hydrolase</keyword>
<reference evidence="11" key="1">
    <citation type="submission" date="2023-01" db="EMBL/GenBank/DDBJ databases">
        <authorList>
            <person name="Van Ghelder C."/>
            <person name="Rancurel C."/>
        </authorList>
    </citation>
    <scope>NUCLEOTIDE SEQUENCE</scope>
    <source>
        <strain evidence="11">CNCM I-4278</strain>
    </source>
</reference>
<evidence type="ECO:0000313" key="12">
    <source>
        <dbReference type="Proteomes" id="UP001152607"/>
    </source>
</evidence>
<dbReference type="InterPro" id="IPR023079">
    <property type="entry name" value="SBPase"/>
</dbReference>
<feature type="region of interest" description="Disordered" evidence="8">
    <location>
        <begin position="87"/>
        <end position="110"/>
    </location>
</feature>
<evidence type="ECO:0000256" key="7">
    <source>
        <dbReference type="ARBA" id="ARBA00023277"/>
    </source>
</evidence>
<dbReference type="PIRSF" id="PIRSF000904">
    <property type="entry name" value="FBPtase_SBPase"/>
    <property type="match status" value="1"/>
</dbReference>
<evidence type="ECO:0000256" key="5">
    <source>
        <dbReference type="ARBA" id="ARBA00022801"/>
    </source>
</evidence>
<accession>A0A9W4U2W5</accession>
<feature type="compositionally biased region" description="Low complexity" evidence="8">
    <location>
        <begin position="97"/>
        <end position="108"/>
    </location>
</feature>
<comment type="similarity">
    <text evidence="3">Belongs to the FBPase class 1 family.</text>
</comment>
<evidence type="ECO:0000256" key="2">
    <source>
        <dbReference type="ARBA" id="ARBA00005215"/>
    </source>
</evidence>
<protein>
    <recommendedName>
        <fullName evidence="13">Sedoheptulose-1,7-bisphosphatase</fullName>
    </recommendedName>
</protein>
<feature type="domain" description="Fructose-1-6-bisphosphatase class I N-terminal" evidence="9">
    <location>
        <begin position="38"/>
        <end position="172"/>
    </location>
</feature>
<evidence type="ECO:0000259" key="10">
    <source>
        <dbReference type="Pfam" id="PF18913"/>
    </source>
</evidence>
<dbReference type="SUPFAM" id="SSF56655">
    <property type="entry name" value="Carbohydrate phosphatase"/>
    <property type="match status" value="1"/>
</dbReference>
<dbReference type="InterPro" id="IPR044015">
    <property type="entry name" value="FBPase_C_dom"/>
</dbReference>
<dbReference type="Pfam" id="PF00316">
    <property type="entry name" value="FBPase"/>
    <property type="match status" value="1"/>
</dbReference>
<dbReference type="GO" id="GO:0042132">
    <property type="term" value="F:fructose 1,6-bisphosphate 1-phosphatase activity"/>
    <property type="evidence" value="ECO:0007669"/>
    <property type="project" value="TreeGrafter"/>
</dbReference>
<dbReference type="Gene3D" id="3.30.540.10">
    <property type="entry name" value="Fructose-1,6-Bisphosphatase, subunit A, domain 1"/>
    <property type="match status" value="1"/>
</dbReference>
<comment type="caution">
    <text evidence="11">The sequence shown here is derived from an EMBL/GenBank/DDBJ whole genome shotgun (WGS) entry which is preliminary data.</text>
</comment>
<dbReference type="Proteomes" id="UP001152607">
    <property type="component" value="Unassembled WGS sequence"/>
</dbReference>
<keyword evidence="6" id="KW-0460">Magnesium</keyword>